<evidence type="ECO:0000256" key="1">
    <source>
        <dbReference type="ARBA" id="ARBA00006479"/>
    </source>
</evidence>
<evidence type="ECO:0000259" key="2">
    <source>
        <dbReference type="Pfam" id="PF12802"/>
    </source>
</evidence>
<evidence type="ECO:0000313" key="3">
    <source>
        <dbReference type="EMBL" id="NYE49025.1"/>
    </source>
</evidence>
<dbReference type="SUPFAM" id="SSF53067">
    <property type="entry name" value="Actin-like ATPase domain"/>
    <property type="match status" value="1"/>
</dbReference>
<accession>A0A852U0F1</accession>
<dbReference type="Gene3D" id="1.10.10.10">
    <property type="entry name" value="Winged helix-like DNA-binding domain superfamily/Winged helix DNA-binding domain"/>
    <property type="match status" value="1"/>
</dbReference>
<dbReference type="SUPFAM" id="SSF46785">
    <property type="entry name" value="Winged helix' DNA-binding domain"/>
    <property type="match status" value="1"/>
</dbReference>
<keyword evidence="3" id="KW-0418">Kinase</keyword>
<sequence length="406" mass="42443">MSTGTNLLWLGDFNQSLVLDEIRRAENISRVELAERTALTPQTVSNIVRRLLESGLVLEAGRRSSRGGKRATMLRLNAGAYYAVGLHIDPARTTLVVTDMRGRVIARSRRRTPVVHGPARVINALVRAVRLLVERSGVPAERVLGIGVATPGPIDSGGGFVVEPPNLPGWHSVPLREALESGTGLPVIIDNDATAATIGERWSGGVHRAGDMAFIYFGTGIGGGLVLGDRLYRGASWNAGEIGHVTVEPGGRPCPCGNGGCLETYLAPHAIVADAARRRGEEPPGLPRGSAAAIEYYARVCRAAESGDPEALATVRAAAAHLGSAAIGLLNVVDVPTVVLGGWGISRVGGIYRNAVAEAVSARSIARAVRGLRVETSLIGDDVAAIGAASLVLHTTYSPRFAPARG</sequence>
<dbReference type="AlphaFoldDB" id="A0A852U0F1"/>
<keyword evidence="3" id="KW-0808">Transferase</keyword>
<comment type="similarity">
    <text evidence="1">Belongs to the ROK (NagC/XylR) family.</text>
</comment>
<dbReference type="GO" id="GO:0016301">
    <property type="term" value="F:kinase activity"/>
    <property type="evidence" value="ECO:0007669"/>
    <property type="project" value="UniProtKB-KW"/>
</dbReference>
<evidence type="ECO:0000313" key="4">
    <source>
        <dbReference type="Proteomes" id="UP000589036"/>
    </source>
</evidence>
<reference evidence="3 4" key="1">
    <citation type="submission" date="2020-07" db="EMBL/GenBank/DDBJ databases">
        <title>Sequencing the genomes of 1000 actinobacteria strains.</title>
        <authorList>
            <person name="Klenk H.-P."/>
        </authorList>
    </citation>
    <scope>NUCLEOTIDE SEQUENCE [LARGE SCALE GENOMIC DNA]</scope>
    <source>
        <strain evidence="3 4">CXB654</strain>
    </source>
</reference>
<keyword evidence="4" id="KW-1185">Reference proteome</keyword>
<dbReference type="RefSeq" id="WP_179644756.1">
    <property type="nucleotide sequence ID" value="NZ_BAAAYY010000031.1"/>
</dbReference>
<dbReference type="Pfam" id="PF12802">
    <property type="entry name" value="MarR_2"/>
    <property type="match status" value="1"/>
</dbReference>
<dbReference type="InterPro" id="IPR043129">
    <property type="entry name" value="ATPase_NBD"/>
</dbReference>
<proteinExistence type="inferred from homology"/>
<protein>
    <submittedName>
        <fullName evidence="3">Putative NBD/HSP70 family sugar kinase</fullName>
    </submittedName>
</protein>
<dbReference type="PANTHER" id="PTHR18964">
    <property type="entry name" value="ROK (REPRESSOR, ORF, KINASE) FAMILY"/>
    <property type="match status" value="1"/>
</dbReference>
<dbReference type="Gene3D" id="3.30.420.40">
    <property type="match status" value="2"/>
</dbReference>
<dbReference type="EMBL" id="JACCCC010000001">
    <property type="protein sequence ID" value="NYE49025.1"/>
    <property type="molecule type" value="Genomic_DNA"/>
</dbReference>
<dbReference type="Pfam" id="PF00480">
    <property type="entry name" value="ROK"/>
    <property type="match status" value="1"/>
</dbReference>
<dbReference type="PANTHER" id="PTHR18964:SF173">
    <property type="entry name" value="GLUCOKINASE"/>
    <property type="match status" value="1"/>
</dbReference>
<gene>
    <name evidence="3" type="ORF">HDA32_004145</name>
</gene>
<dbReference type="InterPro" id="IPR000835">
    <property type="entry name" value="HTH_MarR-typ"/>
</dbReference>
<organism evidence="3 4">
    <name type="scientific">Spinactinospora alkalitolerans</name>
    <dbReference type="NCBI Taxonomy" id="687207"/>
    <lineage>
        <taxon>Bacteria</taxon>
        <taxon>Bacillati</taxon>
        <taxon>Actinomycetota</taxon>
        <taxon>Actinomycetes</taxon>
        <taxon>Streptosporangiales</taxon>
        <taxon>Nocardiopsidaceae</taxon>
        <taxon>Spinactinospora</taxon>
    </lineage>
</organism>
<dbReference type="InterPro" id="IPR036390">
    <property type="entry name" value="WH_DNA-bd_sf"/>
</dbReference>
<dbReference type="InterPro" id="IPR000600">
    <property type="entry name" value="ROK"/>
</dbReference>
<dbReference type="Proteomes" id="UP000589036">
    <property type="component" value="Unassembled WGS sequence"/>
</dbReference>
<dbReference type="InterPro" id="IPR036388">
    <property type="entry name" value="WH-like_DNA-bd_sf"/>
</dbReference>
<comment type="caution">
    <text evidence="3">The sequence shown here is derived from an EMBL/GenBank/DDBJ whole genome shotgun (WGS) entry which is preliminary data.</text>
</comment>
<dbReference type="GO" id="GO:0003700">
    <property type="term" value="F:DNA-binding transcription factor activity"/>
    <property type="evidence" value="ECO:0007669"/>
    <property type="project" value="InterPro"/>
</dbReference>
<feature type="domain" description="HTH marR-type" evidence="2">
    <location>
        <begin position="13"/>
        <end position="70"/>
    </location>
</feature>
<name>A0A852U0F1_9ACTN</name>